<evidence type="ECO:0000259" key="1">
    <source>
        <dbReference type="Pfam" id="PF04851"/>
    </source>
</evidence>
<dbReference type="Proteomes" id="UP000471360">
    <property type="component" value="Unassembled WGS sequence"/>
</dbReference>
<dbReference type="EMBL" id="JAAGYP010000635">
    <property type="protein sequence ID" value="NEN74262.1"/>
    <property type="molecule type" value="Genomic_DNA"/>
</dbReference>
<dbReference type="Pfam" id="PF04851">
    <property type="entry name" value="ResIII"/>
    <property type="match status" value="1"/>
</dbReference>
<protein>
    <submittedName>
        <fullName evidence="2">DEAD/DEAH box helicase family protein</fullName>
    </submittedName>
</protein>
<dbReference type="GO" id="GO:0004386">
    <property type="term" value="F:helicase activity"/>
    <property type="evidence" value="ECO:0007669"/>
    <property type="project" value="UniProtKB-KW"/>
</dbReference>
<feature type="domain" description="Helicase/UvrB N-terminal" evidence="1">
    <location>
        <begin position="4"/>
        <end position="163"/>
    </location>
</feature>
<dbReference type="GO" id="GO:0005524">
    <property type="term" value="F:ATP binding"/>
    <property type="evidence" value="ECO:0007669"/>
    <property type="project" value="InterPro"/>
</dbReference>
<proteinExistence type="predicted"/>
<evidence type="ECO:0000313" key="3">
    <source>
        <dbReference type="Proteomes" id="UP000471360"/>
    </source>
</evidence>
<name>A0A8T6QIQ2_ECOLX</name>
<sequence length="200" mass="22116">LTGRSRHFFVLAPNLTIYEKLKMDFLPGSPKYVFQGIPELAQTPPVLITGDDYQEGRGVRLDYAIAESKTGDLFGGETAPHINIFNISKINALENAKGAAKSKVAKIRRIQEYVGESYFSYLANLPDLVILMDEAHRYYASAGAQALNDLNPVLGIELTATPKTVGANPRDFKNIIYHYPLSRALKDGYVKIPAVATRKD</sequence>
<keyword evidence="2" id="KW-0547">Nucleotide-binding</keyword>
<dbReference type="GO" id="GO:0016787">
    <property type="term" value="F:hydrolase activity"/>
    <property type="evidence" value="ECO:0007669"/>
    <property type="project" value="InterPro"/>
</dbReference>
<organism evidence="2 3">
    <name type="scientific">Escherichia coli</name>
    <dbReference type="NCBI Taxonomy" id="562"/>
    <lineage>
        <taxon>Bacteria</taxon>
        <taxon>Pseudomonadati</taxon>
        <taxon>Pseudomonadota</taxon>
        <taxon>Gammaproteobacteria</taxon>
        <taxon>Enterobacterales</taxon>
        <taxon>Enterobacteriaceae</taxon>
        <taxon>Escherichia</taxon>
    </lineage>
</organism>
<feature type="non-terminal residue" evidence="2">
    <location>
        <position position="200"/>
    </location>
</feature>
<dbReference type="AlphaFoldDB" id="A0A8T6QIQ2"/>
<dbReference type="GO" id="GO:0003677">
    <property type="term" value="F:DNA binding"/>
    <property type="evidence" value="ECO:0007669"/>
    <property type="project" value="InterPro"/>
</dbReference>
<keyword evidence="2" id="KW-0347">Helicase</keyword>
<keyword evidence="2" id="KW-0067">ATP-binding</keyword>
<gene>
    <name evidence="2" type="ORF">G3W53_30545</name>
</gene>
<accession>A0A8T6QIQ2</accession>
<keyword evidence="2" id="KW-0378">Hydrolase</keyword>
<comment type="caution">
    <text evidence="2">The sequence shown here is derived from an EMBL/GenBank/DDBJ whole genome shotgun (WGS) entry which is preliminary data.</text>
</comment>
<dbReference type="InterPro" id="IPR006935">
    <property type="entry name" value="Helicase/UvrB_N"/>
</dbReference>
<reference evidence="2 3" key="1">
    <citation type="submission" date="2020-02" db="EMBL/GenBank/DDBJ databases">
        <authorList>
            <person name="Subbiah M."/>
            <person name="Call D."/>
        </authorList>
    </citation>
    <scope>NUCLEOTIDE SEQUENCE [LARGE SCALE GENOMIC DNA]</scope>
    <source>
        <strain evidence="2 3">8375wB1</strain>
    </source>
</reference>
<feature type="non-terminal residue" evidence="2">
    <location>
        <position position="1"/>
    </location>
</feature>
<evidence type="ECO:0000313" key="2">
    <source>
        <dbReference type="EMBL" id="NEN74262.1"/>
    </source>
</evidence>